<dbReference type="EMBL" id="BGZK01001327">
    <property type="protein sequence ID" value="GBP77332.1"/>
    <property type="molecule type" value="Genomic_DNA"/>
</dbReference>
<name>A0A4C1YQZ1_EUMVA</name>
<protein>
    <submittedName>
        <fullName evidence="1">Uncharacterized protein</fullName>
    </submittedName>
</protein>
<proteinExistence type="predicted"/>
<dbReference type="Proteomes" id="UP000299102">
    <property type="component" value="Unassembled WGS sequence"/>
</dbReference>
<keyword evidence="2" id="KW-1185">Reference proteome</keyword>
<dbReference type="AlphaFoldDB" id="A0A4C1YQZ1"/>
<reference evidence="1 2" key="1">
    <citation type="journal article" date="2019" name="Commun. Biol.">
        <title>The bagworm genome reveals a unique fibroin gene that provides high tensile strength.</title>
        <authorList>
            <person name="Kono N."/>
            <person name="Nakamura H."/>
            <person name="Ohtoshi R."/>
            <person name="Tomita M."/>
            <person name="Numata K."/>
            <person name="Arakawa K."/>
        </authorList>
    </citation>
    <scope>NUCLEOTIDE SEQUENCE [LARGE SCALE GENOMIC DNA]</scope>
</reference>
<sequence length="113" mass="12711">MNSLLVKRQLSKNYQREARGYHIKMQPDESPSRLRYKVSGPILTTGELIDSFLRRLVLKRTLCSSKAGGHVNHSIPDFVFAASEPHTRSELRIEGTLGKNLAQQCGEGLFDRG</sequence>
<evidence type="ECO:0000313" key="1">
    <source>
        <dbReference type="EMBL" id="GBP77332.1"/>
    </source>
</evidence>
<comment type="caution">
    <text evidence="1">The sequence shown here is derived from an EMBL/GenBank/DDBJ whole genome shotgun (WGS) entry which is preliminary data.</text>
</comment>
<gene>
    <name evidence="1" type="ORF">EVAR_54704_1</name>
</gene>
<organism evidence="1 2">
    <name type="scientific">Eumeta variegata</name>
    <name type="common">Bagworm moth</name>
    <name type="synonym">Eumeta japonica</name>
    <dbReference type="NCBI Taxonomy" id="151549"/>
    <lineage>
        <taxon>Eukaryota</taxon>
        <taxon>Metazoa</taxon>
        <taxon>Ecdysozoa</taxon>
        <taxon>Arthropoda</taxon>
        <taxon>Hexapoda</taxon>
        <taxon>Insecta</taxon>
        <taxon>Pterygota</taxon>
        <taxon>Neoptera</taxon>
        <taxon>Endopterygota</taxon>
        <taxon>Lepidoptera</taxon>
        <taxon>Glossata</taxon>
        <taxon>Ditrysia</taxon>
        <taxon>Tineoidea</taxon>
        <taxon>Psychidae</taxon>
        <taxon>Oiketicinae</taxon>
        <taxon>Eumeta</taxon>
    </lineage>
</organism>
<accession>A0A4C1YQZ1</accession>
<evidence type="ECO:0000313" key="2">
    <source>
        <dbReference type="Proteomes" id="UP000299102"/>
    </source>
</evidence>